<dbReference type="Proteomes" id="UP001595847">
    <property type="component" value="Unassembled WGS sequence"/>
</dbReference>
<dbReference type="InterPro" id="IPR049796">
    <property type="entry name" value="CdiI_Ct-like"/>
</dbReference>
<gene>
    <name evidence="1" type="ORF">ACFOVU_02820</name>
</gene>
<proteinExistence type="predicted"/>
<evidence type="ECO:0000313" key="1">
    <source>
        <dbReference type="EMBL" id="MFC3994829.1"/>
    </source>
</evidence>
<comment type="caution">
    <text evidence="1">The sequence shown here is derived from an EMBL/GenBank/DDBJ whole genome shotgun (WGS) entry which is preliminary data.</text>
</comment>
<dbReference type="CDD" id="cd20694">
    <property type="entry name" value="CdiI_Ct-like"/>
    <property type="match status" value="1"/>
</dbReference>
<dbReference type="EMBL" id="JBHSBH010000003">
    <property type="protein sequence ID" value="MFC3994829.1"/>
    <property type="molecule type" value="Genomic_DNA"/>
</dbReference>
<dbReference type="RefSeq" id="WP_378529679.1">
    <property type="nucleotide sequence ID" value="NZ_JBHSBH010000003.1"/>
</dbReference>
<sequence>MLNVIHVGMIEVGVSSGEARGGRPRRDSFLHIGREEVEDQVMRYEEPSQALPLGITDAITRNDLPLIRESIISLSLAGVYPAWTQDRIFELMDNGDKGVVISAIISLGHLARTSGRIDEVRARWMLDRVGEKFDVQGYIENALDDIEMFASGK</sequence>
<evidence type="ECO:0000313" key="2">
    <source>
        <dbReference type="Proteomes" id="UP001595847"/>
    </source>
</evidence>
<keyword evidence="2" id="KW-1185">Reference proteome</keyword>
<organism evidence="1 2">
    <name type="scientific">Nocardiopsis sediminis</name>
    <dbReference type="NCBI Taxonomy" id="1778267"/>
    <lineage>
        <taxon>Bacteria</taxon>
        <taxon>Bacillati</taxon>
        <taxon>Actinomycetota</taxon>
        <taxon>Actinomycetes</taxon>
        <taxon>Streptosporangiales</taxon>
        <taxon>Nocardiopsidaceae</taxon>
        <taxon>Nocardiopsis</taxon>
    </lineage>
</organism>
<evidence type="ECO:0008006" key="3">
    <source>
        <dbReference type="Google" id="ProtNLM"/>
    </source>
</evidence>
<name>A0ABV8FHN2_9ACTN</name>
<reference evidence="2" key="1">
    <citation type="journal article" date="2019" name="Int. J. Syst. Evol. Microbiol.">
        <title>The Global Catalogue of Microorganisms (GCM) 10K type strain sequencing project: providing services to taxonomists for standard genome sequencing and annotation.</title>
        <authorList>
            <consortium name="The Broad Institute Genomics Platform"/>
            <consortium name="The Broad Institute Genome Sequencing Center for Infectious Disease"/>
            <person name="Wu L."/>
            <person name="Ma J."/>
        </authorList>
    </citation>
    <scope>NUCLEOTIDE SEQUENCE [LARGE SCALE GENOMIC DNA]</scope>
    <source>
        <strain evidence="2">TBRC 1826</strain>
    </source>
</reference>
<accession>A0ABV8FHN2</accession>
<protein>
    <recommendedName>
        <fullName evidence="3">HEAT repeat domain-containing protein</fullName>
    </recommendedName>
</protein>